<gene>
    <name evidence="3" type="ORF">ATF69_3555</name>
</gene>
<feature type="transmembrane region" description="Helical" evidence="1">
    <location>
        <begin position="168"/>
        <end position="189"/>
    </location>
</feature>
<name>A0A561XIN8_ACIDE</name>
<feature type="transmembrane region" description="Helical" evidence="1">
    <location>
        <begin position="136"/>
        <end position="156"/>
    </location>
</feature>
<dbReference type="AlphaFoldDB" id="A0A561XIN8"/>
<dbReference type="Pfam" id="PF17159">
    <property type="entry name" value="MASE3"/>
    <property type="match status" value="1"/>
</dbReference>
<proteinExistence type="predicted"/>
<dbReference type="Proteomes" id="UP000321485">
    <property type="component" value="Unassembled WGS sequence"/>
</dbReference>
<feature type="transmembrane region" description="Helical" evidence="1">
    <location>
        <begin position="201"/>
        <end position="223"/>
    </location>
</feature>
<sequence length="246" mass="24677">MPWSDAPAITVVLVVAVLALVVVPLAQMLGDGAGAQHGLEPLLELVAVLLGLLVVSVSLHALEAQEQARANVLVVGFGVAAACNFLHGVLVHSGPVHMPPGSADMSLWLSSWARVAEALTLGLTATRLSAPGPARAWLAAAGGVTLVLAGSSLGPLPQWFAHAADGALRQVVAVGLALALAASAVVLHRRSRSEEAPRERLFAWAAGAFVCGEVTVGALGGAFDAGWSAVPWLSGGGVCAAVPGGV</sequence>
<protein>
    <submittedName>
        <fullName evidence="3">Membrane-associated sensor protein</fullName>
    </submittedName>
</protein>
<feature type="transmembrane region" description="Helical" evidence="1">
    <location>
        <begin position="68"/>
        <end position="90"/>
    </location>
</feature>
<evidence type="ECO:0000259" key="2">
    <source>
        <dbReference type="Pfam" id="PF17159"/>
    </source>
</evidence>
<reference evidence="3 4" key="1">
    <citation type="journal article" date="2015" name="Stand. Genomic Sci.">
        <title>Genomic Encyclopedia of Bacterial and Archaeal Type Strains, Phase III: the genomes of soil and plant-associated and newly described type strains.</title>
        <authorList>
            <person name="Whitman W.B."/>
            <person name="Woyke T."/>
            <person name="Klenk H.P."/>
            <person name="Zhou Y."/>
            <person name="Lilburn T.G."/>
            <person name="Beck B.J."/>
            <person name="De Vos P."/>
            <person name="Vandamme P."/>
            <person name="Eisen J.A."/>
            <person name="Garrity G."/>
            <person name="Hugenholtz P."/>
            <person name="Kyrpides N.C."/>
        </authorList>
    </citation>
    <scope>NUCLEOTIDE SEQUENCE [LARGE SCALE GENOMIC DNA]</scope>
    <source>
        <strain evidence="3 4">DSM 64</strain>
    </source>
</reference>
<evidence type="ECO:0000256" key="1">
    <source>
        <dbReference type="SAM" id="Phobius"/>
    </source>
</evidence>
<organism evidence="3 4">
    <name type="scientific">Acidovorax delafieldii</name>
    <name type="common">Pseudomonas delafieldii</name>
    <dbReference type="NCBI Taxonomy" id="47920"/>
    <lineage>
        <taxon>Bacteria</taxon>
        <taxon>Pseudomonadati</taxon>
        <taxon>Pseudomonadota</taxon>
        <taxon>Betaproteobacteria</taxon>
        <taxon>Burkholderiales</taxon>
        <taxon>Comamonadaceae</taxon>
        <taxon>Acidovorax</taxon>
    </lineage>
</organism>
<dbReference type="EMBL" id="VJWE01000015">
    <property type="protein sequence ID" value="TWG35985.1"/>
    <property type="molecule type" value="Genomic_DNA"/>
</dbReference>
<keyword evidence="1" id="KW-1133">Transmembrane helix</keyword>
<comment type="caution">
    <text evidence="3">The sequence shown here is derived from an EMBL/GenBank/DDBJ whole genome shotgun (WGS) entry which is preliminary data.</text>
</comment>
<feature type="transmembrane region" description="Helical" evidence="1">
    <location>
        <begin position="42"/>
        <end position="62"/>
    </location>
</feature>
<evidence type="ECO:0000313" key="4">
    <source>
        <dbReference type="Proteomes" id="UP000321485"/>
    </source>
</evidence>
<accession>A0A561XIN8</accession>
<evidence type="ECO:0000313" key="3">
    <source>
        <dbReference type="EMBL" id="TWG35985.1"/>
    </source>
</evidence>
<keyword evidence="1" id="KW-0472">Membrane</keyword>
<feature type="transmembrane region" description="Helical" evidence="1">
    <location>
        <begin position="6"/>
        <end position="30"/>
    </location>
</feature>
<dbReference type="InterPro" id="IPR033425">
    <property type="entry name" value="MASE3"/>
</dbReference>
<keyword evidence="1" id="KW-0812">Transmembrane</keyword>
<feature type="domain" description="Membrane-associated sensor" evidence="2">
    <location>
        <begin position="42"/>
        <end position="215"/>
    </location>
</feature>